<comment type="caution">
    <text evidence="6">The sequence shown here is derived from an EMBL/GenBank/DDBJ whole genome shotgun (WGS) entry which is preliminary data.</text>
</comment>
<feature type="compositionally biased region" description="Acidic residues" evidence="3">
    <location>
        <begin position="641"/>
        <end position="653"/>
    </location>
</feature>
<dbReference type="Pfam" id="PF22675">
    <property type="entry name" value="KH-I_KHDC4-BBP"/>
    <property type="match status" value="1"/>
</dbReference>
<dbReference type="FunFam" id="3.30.1370.10:FF:000037">
    <property type="entry name" value="KH domain protein"/>
    <property type="match status" value="1"/>
</dbReference>
<feature type="region of interest" description="Disordered" evidence="3">
    <location>
        <begin position="1"/>
        <end position="35"/>
    </location>
</feature>
<dbReference type="CDD" id="cd22471">
    <property type="entry name" value="KH-I_RIK_like_rpt1"/>
    <property type="match status" value="1"/>
</dbReference>
<dbReference type="STRING" id="3818.A0A444ZPQ9"/>
<reference evidence="6 7" key="1">
    <citation type="submission" date="2019-01" db="EMBL/GenBank/DDBJ databases">
        <title>Sequencing of cultivated peanut Arachis hypogaea provides insights into genome evolution and oil improvement.</title>
        <authorList>
            <person name="Chen X."/>
        </authorList>
    </citation>
    <scope>NUCLEOTIDE SEQUENCE [LARGE SCALE GENOMIC DNA]</scope>
    <source>
        <strain evidence="7">cv. Fuhuasheng</strain>
        <tissue evidence="6">Leaves</tissue>
    </source>
</reference>
<evidence type="ECO:0000313" key="6">
    <source>
        <dbReference type="EMBL" id="RYR16176.1"/>
    </source>
</evidence>
<dbReference type="InterPro" id="IPR036612">
    <property type="entry name" value="KH_dom_type_1_sf"/>
</dbReference>
<evidence type="ECO:0000313" key="7">
    <source>
        <dbReference type="Proteomes" id="UP000289738"/>
    </source>
</evidence>
<feature type="domain" description="KHDC4/BBP-like KH-domain type I" evidence="4">
    <location>
        <begin position="225"/>
        <end position="300"/>
    </location>
</feature>
<dbReference type="GO" id="GO:0005634">
    <property type="term" value="C:nucleus"/>
    <property type="evidence" value="ECO:0007669"/>
    <property type="project" value="InterPro"/>
</dbReference>
<keyword evidence="7" id="KW-1185">Reference proteome</keyword>
<dbReference type="InterPro" id="IPR056149">
    <property type="entry name" value="PRP5/DDX46/KHDC4_KH"/>
</dbReference>
<dbReference type="Pfam" id="PF23469">
    <property type="entry name" value="KH_12"/>
    <property type="match status" value="1"/>
</dbReference>
<feature type="region of interest" description="Disordered" evidence="3">
    <location>
        <begin position="579"/>
        <end position="672"/>
    </location>
</feature>
<sequence>MTEDSSVRVSSSDEANVPNDASHARQRKKKRKWDQPAESLVAVGMAVPGVIPLSTTATLGGGISYPGIAPVSGAVLTNPLVASVQQQTTIGAVQKPNQQKIQDELIIAREIVINDAESSVRYKLTKRQTQEEIQRCTGAIVITRGKYRQPNAPADGEKPLYLHISAGAHIKETAERILAVDRAAAMIEEMLRQGPNSQLVSSAPPSILANGLKVFSESVFLGFDADPSLNIAARIRGPNDQYINHIMNETGATVILRGHGSGSDECSNGEDGQQPMHLFLSSNNAKSLEDAKLLAENLLDTISVECGVSRVSSCKVYSAVPQPQQVYSAVPPPQQVYSAVPPPQQVYSVVPPPQQNPTAISTPLVYSAVPPPQQLLAGVQSSTMGLEATTGLTTSSISSAVGSTPVTPASLVGVPGVATTALAPGATPYSAGYLSSGSQANSIGYTPPSVLGGTSYIGYGGIYPQATPLQQVALVLRHSPSIASTVAPTTSASNEESKSKSTTSSEVEKEKRPPQRRKFQELPVGSNGTRKFNQVFSLTFYEANRLTLDLSVGPLGLEHLKPNEQSADMAVRKVLTMPAPKKLIQPSSNGMPPPPPRKMPPPPPPPKFHDPPEVKVQDKSESFPKTKSDAVPDTLVKLMEYGDEDDDLDDSSEESLASSPRKVGAQKPFWAL</sequence>
<feature type="domain" description="ATP-dependent RNA helicase PRP5/DDX46/KHDC4 KH" evidence="5">
    <location>
        <begin position="107"/>
        <end position="195"/>
    </location>
</feature>
<feature type="compositionally biased region" description="Low complexity" evidence="3">
    <location>
        <begin position="489"/>
        <end position="505"/>
    </location>
</feature>
<dbReference type="InterPro" id="IPR031121">
    <property type="entry name" value="RIK/BLOM7"/>
</dbReference>
<accession>A0A444ZPQ9</accession>
<name>A0A444ZPQ9_ARAHY</name>
<gene>
    <name evidence="6" type="ORF">Ahy_B04g073163</name>
</gene>
<evidence type="ECO:0000256" key="2">
    <source>
        <dbReference type="ARBA" id="ARBA00081001"/>
    </source>
</evidence>
<dbReference type="PANTHER" id="PTHR15744">
    <property type="entry name" value="BLOM7"/>
    <property type="match status" value="1"/>
</dbReference>
<dbReference type="EMBL" id="SDMP01000014">
    <property type="protein sequence ID" value="RYR16176.1"/>
    <property type="molecule type" value="Genomic_DNA"/>
</dbReference>
<evidence type="ECO:0000259" key="4">
    <source>
        <dbReference type="Pfam" id="PF22675"/>
    </source>
</evidence>
<feature type="compositionally biased region" description="Pro residues" evidence="3">
    <location>
        <begin position="591"/>
        <end position="606"/>
    </location>
</feature>
<dbReference type="Gene3D" id="3.30.1370.10">
    <property type="entry name" value="K Homology domain, type 1"/>
    <property type="match status" value="1"/>
</dbReference>
<dbReference type="AlphaFoldDB" id="A0A444ZPQ9"/>
<proteinExistence type="predicted"/>
<evidence type="ECO:0000256" key="1">
    <source>
        <dbReference type="ARBA" id="ARBA00070402"/>
    </source>
</evidence>
<dbReference type="PANTHER" id="PTHR15744:SF0">
    <property type="entry name" value="KH HOMOLOGY DOMAIN-CONTAINING PROTEIN 4"/>
    <property type="match status" value="1"/>
</dbReference>
<feature type="region of interest" description="Disordered" evidence="3">
    <location>
        <begin position="484"/>
        <end position="527"/>
    </location>
</feature>
<dbReference type="Proteomes" id="UP000289738">
    <property type="component" value="Chromosome B04"/>
</dbReference>
<dbReference type="GO" id="GO:0003723">
    <property type="term" value="F:RNA binding"/>
    <property type="evidence" value="ECO:0007669"/>
    <property type="project" value="InterPro"/>
</dbReference>
<feature type="compositionally biased region" description="Basic and acidic residues" evidence="3">
    <location>
        <begin position="607"/>
        <end position="630"/>
    </location>
</feature>
<organism evidence="6 7">
    <name type="scientific">Arachis hypogaea</name>
    <name type="common">Peanut</name>
    <dbReference type="NCBI Taxonomy" id="3818"/>
    <lineage>
        <taxon>Eukaryota</taxon>
        <taxon>Viridiplantae</taxon>
        <taxon>Streptophyta</taxon>
        <taxon>Embryophyta</taxon>
        <taxon>Tracheophyta</taxon>
        <taxon>Spermatophyta</taxon>
        <taxon>Magnoliopsida</taxon>
        <taxon>eudicotyledons</taxon>
        <taxon>Gunneridae</taxon>
        <taxon>Pentapetalae</taxon>
        <taxon>rosids</taxon>
        <taxon>fabids</taxon>
        <taxon>Fabales</taxon>
        <taxon>Fabaceae</taxon>
        <taxon>Papilionoideae</taxon>
        <taxon>50 kb inversion clade</taxon>
        <taxon>dalbergioids sensu lato</taxon>
        <taxon>Dalbergieae</taxon>
        <taxon>Pterocarpus clade</taxon>
        <taxon>Arachis</taxon>
    </lineage>
</organism>
<dbReference type="SUPFAM" id="SSF54791">
    <property type="entry name" value="Eukaryotic type KH-domain (KH-domain type I)"/>
    <property type="match status" value="1"/>
</dbReference>
<evidence type="ECO:0000256" key="3">
    <source>
        <dbReference type="SAM" id="MobiDB-lite"/>
    </source>
</evidence>
<protein>
    <recommendedName>
        <fullName evidence="1">Protein RIK</fullName>
    </recommendedName>
    <alternativeName>
        <fullName evidence="2">Rough sheath 2-interacting KH domain protein</fullName>
    </alternativeName>
</protein>
<dbReference type="InterPro" id="IPR055256">
    <property type="entry name" value="KH_1_KHDC4/BBP-like"/>
</dbReference>
<evidence type="ECO:0000259" key="5">
    <source>
        <dbReference type="Pfam" id="PF23469"/>
    </source>
</evidence>